<gene>
    <name evidence="2" type="primary">LTE1_2</name>
    <name evidence="2" type="ORF">V5O48_012342</name>
</gene>
<evidence type="ECO:0000256" key="1">
    <source>
        <dbReference type="SAM" id="MobiDB-lite"/>
    </source>
</evidence>
<dbReference type="Proteomes" id="UP001465976">
    <property type="component" value="Unassembled WGS sequence"/>
</dbReference>
<dbReference type="EMBL" id="JBAHYK010001080">
    <property type="protein sequence ID" value="KAL0569616.1"/>
    <property type="molecule type" value="Genomic_DNA"/>
</dbReference>
<feature type="compositionally biased region" description="Pro residues" evidence="1">
    <location>
        <begin position="24"/>
        <end position="34"/>
    </location>
</feature>
<comment type="caution">
    <text evidence="2">The sequence shown here is derived from an EMBL/GenBank/DDBJ whole genome shotgun (WGS) entry which is preliminary data.</text>
</comment>
<protein>
    <submittedName>
        <fullName evidence="2">Guanine nucleotide exchange factor lte1</fullName>
    </submittedName>
</protein>
<sequence>MSQVPESPFSSPPLPPQQQQQSPPITPRLLPVPGPSTDNSFKWPENEEEGRAIAAGFPAELASADFSIAPDATFVETSSGAAAMELKRRYDSHFGVNASVRSPYVIIAFVGQDEKRIFRIRSVAYDA</sequence>
<proteinExistence type="predicted"/>
<accession>A0ABR3F326</accession>
<evidence type="ECO:0000313" key="3">
    <source>
        <dbReference type="Proteomes" id="UP001465976"/>
    </source>
</evidence>
<reference evidence="2 3" key="1">
    <citation type="submission" date="2024-02" db="EMBL/GenBank/DDBJ databases">
        <title>A draft genome for the cacao thread blight pathogen Marasmius crinis-equi.</title>
        <authorList>
            <person name="Cohen S.P."/>
            <person name="Baruah I.K."/>
            <person name="Amoako-Attah I."/>
            <person name="Bukari Y."/>
            <person name="Meinhardt L.W."/>
            <person name="Bailey B.A."/>
        </authorList>
    </citation>
    <scope>NUCLEOTIDE SEQUENCE [LARGE SCALE GENOMIC DNA]</scope>
    <source>
        <strain evidence="2 3">GH-76</strain>
    </source>
</reference>
<evidence type="ECO:0000313" key="2">
    <source>
        <dbReference type="EMBL" id="KAL0569616.1"/>
    </source>
</evidence>
<feature type="region of interest" description="Disordered" evidence="1">
    <location>
        <begin position="1"/>
        <end position="43"/>
    </location>
</feature>
<name>A0ABR3F326_9AGAR</name>
<keyword evidence="3" id="KW-1185">Reference proteome</keyword>
<organism evidence="2 3">
    <name type="scientific">Marasmius crinis-equi</name>
    <dbReference type="NCBI Taxonomy" id="585013"/>
    <lineage>
        <taxon>Eukaryota</taxon>
        <taxon>Fungi</taxon>
        <taxon>Dikarya</taxon>
        <taxon>Basidiomycota</taxon>
        <taxon>Agaricomycotina</taxon>
        <taxon>Agaricomycetes</taxon>
        <taxon>Agaricomycetidae</taxon>
        <taxon>Agaricales</taxon>
        <taxon>Marasmiineae</taxon>
        <taxon>Marasmiaceae</taxon>
        <taxon>Marasmius</taxon>
    </lineage>
</organism>